<dbReference type="RefSeq" id="WP_344313394.1">
    <property type="nucleotide sequence ID" value="NZ_BAAANY010000022.1"/>
</dbReference>
<dbReference type="InterPro" id="IPR050773">
    <property type="entry name" value="CbxX/CfxQ_RuBisCO_ESX"/>
</dbReference>
<dbReference type="Gene3D" id="1.10.8.60">
    <property type="match status" value="2"/>
</dbReference>
<comment type="similarity">
    <text evidence="1">Belongs to the CbxX/CfxQ family.</text>
</comment>
<protein>
    <recommendedName>
        <fullName evidence="5">AAA+ ATPase domain-containing protein</fullName>
    </recommendedName>
</protein>
<dbReference type="Gene3D" id="3.40.50.300">
    <property type="entry name" value="P-loop containing nucleotide triphosphate hydrolases"/>
    <property type="match status" value="2"/>
</dbReference>
<dbReference type="PRINTS" id="PR00819">
    <property type="entry name" value="CBXCFQXSUPER"/>
</dbReference>
<evidence type="ECO:0000259" key="5">
    <source>
        <dbReference type="SMART" id="SM00382"/>
    </source>
</evidence>
<feature type="region of interest" description="Disordered" evidence="4">
    <location>
        <begin position="151"/>
        <end position="173"/>
    </location>
</feature>
<organism evidence="6 7">
    <name type="scientific">Fodinicola feengrottensis</name>
    <dbReference type="NCBI Taxonomy" id="435914"/>
    <lineage>
        <taxon>Bacteria</taxon>
        <taxon>Bacillati</taxon>
        <taxon>Actinomycetota</taxon>
        <taxon>Actinomycetes</taxon>
        <taxon>Mycobacteriales</taxon>
        <taxon>Fodinicola</taxon>
    </lineage>
</organism>
<keyword evidence="3" id="KW-0067">ATP-binding</keyword>
<feature type="domain" description="AAA+ ATPase" evidence="5">
    <location>
        <begin position="570"/>
        <end position="708"/>
    </location>
</feature>
<evidence type="ECO:0000256" key="3">
    <source>
        <dbReference type="ARBA" id="ARBA00022840"/>
    </source>
</evidence>
<dbReference type="PANTHER" id="PTHR43392:SF2">
    <property type="entry name" value="AAA-TYPE ATPASE FAMILY PROTEIN _ ANKYRIN REPEAT FAMILY PROTEIN"/>
    <property type="match status" value="1"/>
</dbReference>
<dbReference type="InterPro" id="IPR003593">
    <property type="entry name" value="AAA+_ATPase"/>
</dbReference>
<feature type="domain" description="AAA+ ATPase" evidence="5">
    <location>
        <begin position="293"/>
        <end position="428"/>
    </location>
</feature>
<dbReference type="InterPro" id="IPR000641">
    <property type="entry name" value="CbxX/CfxQ"/>
</dbReference>
<comment type="caution">
    <text evidence="6">The sequence shown here is derived from an EMBL/GenBank/DDBJ whole genome shotgun (WGS) entry which is preliminary data.</text>
</comment>
<dbReference type="InterPro" id="IPR003959">
    <property type="entry name" value="ATPase_AAA_core"/>
</dbReference>
<dbReference type="Pfam" id="PF00004">
    <property type="entry name" value="AAA"/>
    <property type="match status" value="1"/>
</dbReference>
<evidence type="ECO:0000256" key="1">
    <source>
        <dbReference type="ARBA" id="ARBA00010378"/>
    </source>
</evidence>
<evidence type="ECO:0000313" key="7">
    <source>
        <dbReference type="Proteomes" id="UP001500618"/>
    </source>
</evidence>
<dbReference type="EMBL" id="BAAANY010000022">
    <property type="protein sequence ID" value="GAA1699641.1"/>
    <property type="molecule type" value="Genomic_DNA"/>
</dbReference>
<sequence>MAERMDASVWPGCAALAHCCLEPTATESHTAAESHQPTRAEEVISESATRWVDVSDRDPGTGMREVAAATALPGWSWLERTLTSVRTTWPESAVALRWDGVAPGESGVEYSVRLHSYQPGPRVARQVTFTVNVPTVRKDEVRTVLPAWHRTSRSDQPGTSTFTRTKDDSGAEATAREVVSQVRRLAIDLPGQKVIVVAGPVPDRAAADLANLLADACGVPRDQQPTVSVDTTPLPGRVREPSRAPADARLEEIQGRLAAMVGAEPLKEEVRRLTAVARVESRRKEAGMRASRAARHTVLLGPSGTGTSSGAGILADLYGALGLLPQGQLAVIDPDYIFSGGQAVQSITSAFEAARGGTLLIEDIDSLAAPDIAHEALDPVIDTLARLMDSQAEDTVLILAGKPGGGERLLEAFPALRTRLATTVRLPSLTVDEQVTLFERLVSTGEYKVDEGVTERLRQHLKSGPAELREGGARTVKRLYEATVERQAHRLAEGTLTDLRKLSLLTVEDLPVAVAAKARTPGSDTALTDALGRLDSLVGLNDVKRALRDLVDLARVTRMRQSAGGSAPGRGHHLILVGNPGTGKTTVAELLGQIFAALGVLSRGHVHTVTRRDLVAGYVGHTAQRTRAAVEAALGGVLFVDEAYALSTGDGRDFGPEAVAELIVAMERHRDDLVVVAAGYPAPMAEFLDSNPGLRSRFTKTLTFSDMSAAEATKVAELFAAEAGLELADGTTEALATLFGQIAGRDGWASARTARTVYEDVLVRQARRLVGELEVAELLGEKLTDDQQSALARVITPDDVPTPQEWSS</sequence>
<dbReference type="Pfam" id="PF17866">
    <property type="entry name" value="AAA_lid_6"/>
    <property type="match status" value="1"/>
</dbReference>
<dbReference type="Proteomes" id="UP001500618">
    <property type="component" value="Unassembled WGS sequence"/>
</dbReference>
<evidence type="ECO:0000313" key="6">
    <source>
        <dbReference type="EMBL" id="GAA1699641.1"/>
    </source>
</evidence>
<proteinExistence type="inferred from homology"/>
<name>A0ABP4U7H5_9ACTN</name>
<evidence type="ECO:0000256" key="2">
    <source>
        <dbReference type="ARBA" id="ARBA00022741"/>
    </source>
</evidence>
<keyword evidence="2" id="KW-0547">Nucleotide-binding</keyword>
<accession>A0ABP4U7H5</accession>
<dbReference type="InterPro" id="IPR041627">
    <property type="entry name" value="AAA_lid_6"/>
</dbReference>
<feature type="compositionally biased region" description="Polar residues" evidence="4">
    <location>
        <begin position="154"/>
        <end position="163"/>
    </location>
</feature>
<dbReference type="InterPro" id="IPR027417">
    <property type="entry name" value="P-loop_NTPase"/>
</dbReference>
<feature type="region of interest" description="Disordered" evidence="4">
    <location>
        <begin position="223"/>
        <end position="243"/>
    </location>
</feature>
<gene>
    <name evidence="6" type="ORF">GCM10009765_56360</name>
</gene>
<dbReference type="SUPFAM" id="SSF52540">
    <property type="entry name" value="P-loop containing nucleoside triphosphate hydrolases"/>
    <property type="match status" value="2"/>
</dbReference>
<keyword evidence="7" id="KW-1185">Reference proteome</keyword>
<reference evidence="7" key="1">
    <citation type="journal article" date="2019" name="Int. J. Syst. Evol. Microbiol.">
        <title>The Global Catalogue of Microorganisms (GCM) 10K type strain sequencing project: providing services to taxonomists for standard genome sequencing and annotation.</title>
        <authorList>
            <consortium name="The Broad Institute Genomics Platform"/>
            <consortium name="The Broad Institute Genome Sequencing Center for Infectious Disease"/>
            <person name="Wu L."/>
            <person name="Ma J."/>
        </authorList>
    </citation>
    <scope>NUCLEOTIDE SEQUENCE [LARGE SCALE GENOMIC DNA]</scope>
    <source>
        <strain evidence="7">JCM 14718</strain>
    </source>
</reference>
<dbReference type="SMART" id="SM00382">
    <property type="entry name" value="AAA"/>
    <property type="match status" value="2"/>
</dbReference>
<dbReference type="CDD" id="cd00009">
    <property type="entry name" value="AAA"/>
    <property type="match status" value="1"/>
</dbReference>
<evidence type="ECO:0000256" key="4">
    <source>
        <dbReference type="SAM" id="MobiDB-lite"/>
    </source>
</evidence>
<dbReference type="PANTHER" id="PTHR43392">
    <property type="entry name" value="AAA-TYPE ATPASE FAMILY PROTEIN / ANKYRIN REPEAT FAMILY PROTEIN"/>
    <property type="match status" value="1"/>
</dbReference>